<evidence type="ECO:0000259" key="12">
    <source>
        <dbReference type="PROSITE" id="PS50893"/>
    </source>
</evidence>
<feature type="domain" description="ABC transporter" evidence="12">
    <location>
        <begin position="458"/>
        <end position="710"/>
    </location>
</feature>
<dbReference type="Proteomes" id="UP001190700">
    <property type="component" value="Unassembled WGS sequence"/>
</dbReference>
<evidence type="ECO:0000256" key="1">
    <source>
        <dbReference type="ARBA" id="ARBA00004141"/>
    </source>
</evidence>
<evidence type="ECO:0000256" key="2">
    <source>
        <dbReference type="ARBA" id="ARBA00022692"/>
    </source>
</evidence>
<dbReference type="Pfam" id="PF00005">
    <property type="entry name" value="ABC_tran"/>
    <property type="match status" value="1"/>
</dbReference>
<dbReference type="InterPro" id="IPR039421">
    <property type="entry name" value="Type_1_exporter"/>
</dbReference>
<gene>
    <name evidence="14" type="ORF">CYMTET_29164</name>
</gene>
<comment type="caution">
    <text evidence="14">The sequence shown here is derived from an EMBL/GenBank/DDBJ whole genome shotgun (WGS) entry which is preliminary data.</text>
</comment>
<keyword evidence="2 10" id="KW-0812">Transmembrane</keyword>
<keyword evidence="6 10" id="KW-0472">Membrane</keyword>
<dbReference type="InterPro" id="IPR027417">
    <property type="entry name" value="P-loop_NTPase"/>
</dbReference>
<evidence type="ECO:0000313" key="15">
    <source>
        <dbReference type="Proteomes" id="UP001190700"/>
    </source>
</evidence>
<dbReference type="PANTHER" id="PTHR24221">
    <property type="entry name" value="ATP-BINDING CASSETTE SUB-FAMILY B"/>
    <property type="match status" value="1"/>
</dbReference>
<evidence type="ECO:0000256" key="10">
    <source>
        <dbReference type="SAM" id="Phobius"/>
    </source>
</evidence>
<dbReference type="SUPFAM" id="SSF52540">
    <property type="entry name" value="P-loop containing nucleoside triphosphate hydrolases"/>
    <property type="match status" value="1"/>
</dbReference>
<dbReference type="SUPFAM" id="SSF51206">
    <property type="entry name" value="cAMP-binding domain-like"/>
    <property type="match status" value="1"/>
</dbReference>
<dbReference type="CDD" id="cd00038">
    <property type="entry name" value="CAP_ED"/>
    <property type="match status" value="1"/>
</dbReference>
<keyword evidence="4" id="KW-0067">ATP-binding</keyword>
<feature type="domain" description="ABC transmembrane type-1" evidence="13">
    <location>
        <begin position="203"/>
        <end position="399"/>
    </location>
</feature>
<dbReference type="GO" id="GO:0140359">
    <property type="term" value="F:ABC-type transporter activity"/>
    <property type="evidence" value="ECO:0007669"/>
    <property type="project" value="InterPro"/>
</dbReference>
<feature type="region of interest" description="Disordered" evidence="9">
    <location>
        <begin position="1897"/>
        <end position="1960"/>
    </location>
</feature>
<evidence type="ECO:0000256" key="7">
    <source>
        <dbReference type="ARBA" id="ARBA00024363"/>
    </source>
</evidence>
<dbReference type="GO" id="GO:0016887">
    <property type="term" value="F:ATP hydrolysis activity"/>
    <property type="evidence" value="ECO:0007669"/>
    <property type="project" value="InterPro"/>
</dbReference>
<dbReference type="Gene3D" id="1.20.1560.10">
    <property type="entry name" value="ABC transporter type 1, transmembrane domain"/>
    <property type="match status" value="1"/>
</dbReference>
<sequence length="1960" mass="216866">MRVSPLINCSSAFVRAEEHATEPNPNIVELKESELQTKDPDHYVPPLGEGLTSADNGNVPLIHDAELNENLANLLPPRPTKWNSLLPGVWCEPDGFKSAEASSMDAFLWAFWWLARAKPRRFFNCMVIIGAQGVVSFYIPDFIQRVMVSECGEEDEEDCGLIPSTESIVNVSILAVLFLLKTFLKNELSQQTPAGGSFVPATRTHLVEQILGLSFTTVENLDSARMHAILQEDIDILDNCILASILTSSAITQLAFTIGQLFTFNSFELLLVMFLAILTLLVYLSRSSKLILKMSEQKIETTRAFMSVVQEILEKGTTILVMGIEQMTQRTLVENGDGLQKSFSDLKKALLQTSMKIDMIRDVAVLCVLGGGMMLVNSSRIDSVSVVVAFYGVIQGLFECCDARDDRNSAGCGKILAELAMQLRSFQIAAPSLRTITKLLLSQRLTYRGKDVLPKADIDVDDVWFSYEGQEDGVDKQHAILKGCSLTIPSGHKVALVGASGMGKSTLMKVLARQYLPESGVVRVGGAKLEQLDIHAMVGCMEQSSTLYNNTVAYNIDLEAGFTRAQIEEAATVACVIGQKDTAWILPDGVDTQCGHRGGRFSVGMQQRIVLARILIRKTPVLLLDEATAGLDVQAISEVEAAILNSTSHVSTSDGKVVEVPATVLASLHTTESLSKFDSVAYLEDGKIAEHGHYNDLMESEGLFHKFMTRSAALSVNEKGEACITAEGLRGSSLLFHDASDEALESLAVRFQTRSMAKDEVLYTRGDVCSAFYIIAKGRVEESFYRSPFPAEEEEEAYAAKLWGFADGLSNRPLFCCQSNQDVKQSTSPSGRRSINGSINGFIPPSPDDDDHFSSTAIAQSNCVLLALSTEDFQAAMEEDSRLRESITKVFKAMNDSTEPSKLKTKAWPLVSVPGTDISTLVRMMTLKLVASGTQLCAPGTSRSQFCIVVTGQVMITPPTPSFLTDEHPQPRLGASGECLGVGVFEGDSNAPLLDTVYTAADSLLLVLEPCALEAWKKCPGASAIDSTLRLVSQHRSADFLGKLWPFMSTKQHVTQLSRWLTPSVYNNLVQPSKADMCNSAFILIEGEMKVLVQDTLGQISEQFLRVDADRTHHQLFGGRSIFEVAAPVNIVQVQILSSRVLAFNCPRSFVSAWLKQISPDAWSLAQVTATSHMDMTSVDYLGSVLRSSLLKPPQLATLSDIASHQSFSLCAGEKLPVPTGPSFGAVVIVGDVELDDGTTAPAGSVLISSDSMFASSQNDEVSDKLRQVSSGAVLAKTECILAYIDFESVSENAAAAAEELKREFEIQERKRLELAKNVRLMRIENFTLDVKLGGRKFLGAHRLFRKGLLLFRFYLSTAPNRCAEITKKEMAEDFLLAQPLPALEVMRDQYDRRADELNEMKQERLEGLSRIRREWAEAGLPLDPSDENGPLSTKDLSWGRLDALESTISHRWSSIQTECQAQLEEIKQLAPRLEANDELRVARRLAGSGGLHNLIKLEELKEKLKIQMQPRVDNVNRDLTALLEPAGMMTSAEAVCKLPLTTWTTDQFIKAEMLLVVVQGVAGRGAGLEKLRRMAATLQADKDALQAENNGLHLEHMRLQAERDALQAERDALQAEKNAMHAMNMILQAERDALQAGKEEWSKKDQFDPVWTHNLIDQTSMRAERRIAVYRIQVAWFRFKSKFVKRKSEETFIPKPTEVLKQRQEIYEELGIEVSHDKRMTDDLRQGDPHDLLLAKEELKRLQNCGVMMDSMKVNSKCQELWQELGVDAAESKKMIATAAAEGMDATDPSSIMEHMSRIAQELEAQKAEQQIQRSTLLERLKEASRNLPPETGGIGELQREIGERIDKQTLERIELQAEQYEAWIQMCEMDEKLQSLEVTEADALREKLRSMEVKYGKAPYKKKVPKPEPQPVKPKITPPIKSRDVVATPPVEEPDDGKPKRKFLQRGAGASKKPPTKK</sequence>
<evidence type="ECO:0000256" key="5">
    <source>
        <dbReference type="ARBA" id="ARBA00022989"/>
    </source>
</evidence>
<evidence type="ECO:0000313" key="14">
    <source>
        <dbReference type="EMBL" id="KAK3261961.1"/>
    </source>
</evidence>
<dbReference type="PANTHER" id="PTHR24221:SF654">
    <property type="entry name" value="ATP-BINDING CASSETTE SUB-FAMILY B MEMBER 6"/>
    <property type="match status" value="1"/>
</dbReference>
<comment type="subcellular location">
    <subcellularLocation>
        <location evidence="1">Membrane</location>
        <topology evidence="1">Multi-pass membrane protein</topology>
    </subcellularLocation>
</comment>
<feature type="coiled-coil region" evidence="8">
    <location>
        <begin position="1291"/>
        <end position="1318"/>
    </location>
</feature>
<evidence type="ECO:0000259" key="13">
    <source>
        <dbReference type="PROSITE" id="PS50929"/>
    </source>
</evidence>
<keyword evidence="8" id="KW-0175">Coiled coil</keyword>
<dbReference type="PROSITE" id="PS00211">
    <property type="entry name" value="ABC_TRANSPORTER_1"/>
    <property type="match status" value="1"/>
</dbReference>
<evidence type="ECO:0000259" key="11">
    <source>
        <dbReference type="PROSITE" id="PS50042"/>
    </source>
</evidence>
<dbReference type="PROSITE" id="PS50893">
    <property type="entry name" value="ABC_TRANSPORTER_2"/>
    <property type="match status" value="1"/>
</dbReference>
<protein>
    <recommendedName>
        <fullName evidence="16">Cyclic nucleotide-binding domain-containing protein</fullName>
    </recommendedName>
</protein>
<proteinExistence type="inferred from homology"/>
<reference evidence="14 15" key="1">
    <citation type="journal article" date="2015" name="Genome Biol. Evol.">
        <title>Comparative Genomics of a Bacterivorous Green Alga Reveals Evolutionary Causalities and Consequences of Phago-Mixotrophic Mode of Nutrition.</title>
        <authorList>
            <person name="Burns J.A."/>
            <person name="Paasch A."/>
            <person name="Narechania A."/>
            <person name="Kim E."/>
        </authorList>
    </citation>
    <scope>NUCLEOTIDE SEQUENCE [LARGE SCALE GENOMIC DNA]</scope>
    <source>
        <strain evidence="14 15">PLY_AMNH</strain>
    </source>
</reference>
<dbReference type="PROSITE" id="PS50929">
    <property type="entry name" value="ABC_TM1F"/>
    <property type="match status" value="1"/>
</dbReference>
<comment type="similarity">
    <text evidence="7">Belongs to the ABC transporter superfamily. ABCB family. Heavy Metal importer (TC 3.A.1.210) subfamily.</text>
</comment>
<organism evidence="14 15">
    <name type="scientific">Cymbomonas tetramitiformis</name>
    <dbReference type="NCBI Taxonomy" id="36881"/>
    <lineage>
        <taxon>Eukaryota</taxon>
        <taxon>Viridiplantae</taxon>
        <taxon>Chlorophyta</taxon>
        <taxon>Pyramimonadophyceae</taxon>
        <taxon>Pyramimonadales</taxon>
        <taxon>Pyramimonadaceae</taxon>
        <taxon>Cymbomonas</taxon>
    </lineage>
</organism>
<dbReference type="InterPro" id="IPR036640">
    <property type="entry name" value="ABC1_TM_sf"/>
</dbReference>
<dbReference type="InterPro" id="IPR003593">
    <property type="entry name" value="AAA+_ATPase"/>
</dbReference>
<dbReference type="SUPFAM" id="SSF90123">
    <property type="entry name" value="ABC transporter transmembrane region"/>
    <property type="match status" value="1"/>
</dbReference>
<name>A0AAE0KV75_9CHLO</name>
<evidence type="ECO:0008006" key="16">
    <source>
        <dbReference type="Google" id="ProtNLM"/>
    </source>
</evidence>
<keyword evidence="15" id="KW-1185">Reference proteome</keyword>
<dbReference type="InterPro" id="IPR000595">
    <property type="entry name" value="cNMP-bd_dom"/>
</dbReference>
<dbReference type="GO" id="GO:0016020">
    <property type="term" value="C:membrane"/>
    <property type="evidence" value="ECO:0007669"/>
    <property type="project" value="UniProtKB-SubCell"/>
</dbReference>
<keyword evidence="3" id="KW-0547">Nucleotide-binding</keyword>
<feature type="domain" description="Cyclic nucleotide-binding" evidence="11">
    <location>
        <begin position="735"/>
        <end position="781"/>
    </location>
</feature>
<keyword evidence="5 10" id="KW-1133">Transmembrane helix</keyword>
<dbReference type="GO" id="GO:0005524">
    <property type="term" value="F:ATP binding"/>
    <property type="evidence" value="ECO:0007669"/>
    <property type="project" value="UniProtKB-KW"/>
</dbReference>
<dbReference type="InterPro" id="IPR003439">
    <property type="entry name" value="ABC_transporter-like_ATP-bd"/>
</dbReference>
<feature type="coiled-coil region" evidence="8">
    <location>
        <begin position="1569"/>
        <end position="1624"/>
    </location>
</feature>
<feature type="coiled-coil region" evidence="8">
    <location>
        <begin position="1794"/>
        <end position="1828"/>
    </location>
</feature>
<evidence type="ECO:0000256" key="4">
    <source>
        <dbReference type="ARBA" id="ARBA00022840"/>
    </source>
</evidence>
<dbReference type="Gene3D" id="2.60.120.10">
    <property type="entry name" value="Jelly Rolls"/>
    <property type="match status" value="1"/>
</dbReference>
<dbReference type="InterPro" id="IPR014710">
    <property type="entry name" value="RmlC-like_jellyroll"/>
</dbReference>
<dbReference type="InterPro" id="IPR017871">
    <property type="entry name" value="ABC_transporter-like_CS"/>
</dbReference>
<accession>A0AAE0KV75</accession>
<dbReference type="Gene3D" id="3.40.50.300">
    <property type="entry name" value="P-loop containing nucleotide triphosphate hydrolases"/>
    <property type="match status" value="1"/>
</dbReference>
<evidence type="ECO:0000256" key="3">
    <source>
        <dbReference type="ARBA" id="ARBA00022741"/>
    </source>
</evidence>
<evidence type="ECO:0000256" key="8">
    <source>
        <dbReference type="SAM" id="Coils"/>
    </source>
</evidence>
<dbReference type="EMBL" id="LGRX02016541">
    <property type="protein sequence ID" value="KAK3261961.1"/>
    <property type="molecule type" value="Genomic_DNA"/>
</dbReference>
<dbReference type="SMART" id="SM00382">
    <property type="entry name" value="AAA"/>
    <property type="match status" value="1"/>
</dbReference>
<dbReference type="InterPro" id="IPR011527">
    <property type="entry name" value="ABC1_TM_dom"/>
</dbReference>
<evidence type="ECO:0000256" key="9">
    <source>
        <dbReference type="SAM" id="MobiDB-lite"/>
    </source>
</evidence>
<dbReference type="InterPro" id="IPR018490">
    <property type="entry name" value="cNMP-bd_dom_sf"/>
</dbReference>
<dbReference type="PROSITE" id="PS50042">
    <property type="entry name" value="CNMP_BINDING_3"/>
    <property type="match status" value="1"/>
</dbReference>
<evidence type="ECO:0000256" key="6">
    <source>
        <dbReference type="ARBA" id="ARBA00023136"/>
    </source>
</evidence>
<feature type="transmembrane region" description="Helical" evidence="10">
    <location>
        <begin position="262"/>
        <end position="284"/>
    </location>
</feature>